<dbReference type="GO" id="GO:0050660">
    <property type="term" value="F:flavin adenine dinucleotide binding"/>
    <property type="evidence" value="ECO:0007669"/>
    <property type="project" value="InterPro"/>
</dbReference>
<dbReference type="PANTHER" id="PTHR43884:SF20">
    <property type="entry name" value="ACYL-COA DEHYDROGENASE FADE28"/>
    <property type="match status" value="1"/>
</dbReference>
<evidence type="ECO:0000259" key="7">
    <source>
        <dbReference type="Pfam" id="PF02771"/>
    </source>
</evidence>
<dbReference type="Gene3D" id="1.10.540.10">
    <property type="entry name" value="Acyl-CoA dehydrogenase/oxidase, N-terminal domain"/>
    <property type="match status" value="1"/>
</dbReference>
<dbReference type="InterPro" id="IPR009075">
    <property type="entry name" value="AcylCo_DH/oxidase_C"/>
</dbReference>
<dbReference type="SUPFAM" id="SSF47203">
    <property type="entry name" value="Acyl-CoA dehydrogenase C-terminal domain-like"/>
    <property type="match status" value="1"/>
</dbReference>
<comment type="cofactor">
    <cofactor evidence="1">
        <name>FAD</name>
        <dbReference type="ChEBI" id="CHEBI:57692"/>
    </cofactor>
</comment>
<evidence type="ECO:0000256" key="3">
    <source>
        <dbReference type="ARBA" id="ARBA00022630"/>
    </source>
</evidence>
<dbReference type="InterPro" id="IPR013786">
    <property type="entry name" value="AcylCoA_DH/ox_N"/>
</dbReference>
<keyword evidence="4" id="KW-0274">FAD</keyword>
<gene>
    <name evidence="8" type="ORF">UFOPK1722_00003</name>
</gene>
<reference evidence="8" key="1">
    <citation type="submission" date="2020-05" db="EMBL/GenBank/DDBJ databases">
        <authorList>
            <person name="Chiriac C."/>
            <person name="Salcher M."/>
            <person name="Ghai R."/>
            <person name="Kavagutti S V."/>
        </authorList>
    </citation>
    <scope>NUCLEOTIDE SEQUENCE</scope>
</reference>
<feature type="domain" description="Acyl-CoA dehydrogenase/oxidase C-terminal" evidence="6">
    <location>
        <begin position="178"/>
        <end position="313"/>
    </location>
</feature>
<keyword evidence="5" id="KW-0560">Oxidoreductase</keyword>
<keyword evidence="3" id="KW-0285">Flavoprotein</keyword>
<dbReference type="Pfam" id="PF02771">
    <property type="entry name" value="Acyl-CoA_dh_N"/>
    <property type="match status" value="1"/>
</dbReference>
<evidence type="ECO:0000256" key="5">
    <source>
        <dbReference type="ARBA" id="ARBA00023002"/>
    </source>
</evidence>
<accession>A0A6J6DJQ8</accession>
<dbReference type="AlphaFoldDB" id="A0A6J6DJQ8"/>
<dbReference type="InterPro" id="IPR009100">
    <property type="entry name" value="AcylCoA_DH/oxidase_NM_dom_sf"/>
</dbReference>
<evidence type="ECO:0000313" key="8">
    <source>
        <dbReference type="EMBL" id="CAB4564397.1"/>
    </source>
</evidence>
<sequence>MKFSFTDDQRLFAEGLRELLANECPASVVREVWENGTGHSPELWSHLSGMGVLSMLAPESAGGMGGSFVDAILLFQELGRAAVPGPVLEHMAVAVPALASTRFGAPLIAGDSVATLWVDDSPYVAHAGVADVIVRKDHVLESFDATDAHGMDGGRRLFTVTGGDRTNADANVGGLDPFDAMALASAAYLIGLSERMIEIAAEYARVREQFGKPIGSFQAVKHLMSDALLKVEFAKAPTYRAAFSASTGADTSVRDISMAKALASEAAYRTSRSTMQVHGGIGYTWEADLQLWMKKAWALMRSYGDANFHRRRVSGFVLA</sequence>
<dbReference type="Pfam" id="PF00441">
    <property type="entry name" value="Acyl-CoA_dh_1"/>
    <property type="match status" value="1"/>
</dbReference>
<comment type="similarity">
    <text evidence="2">Belongs to the acyl-CoA dehydrogenase family.</text>
</comment>
<evidence type="ECO:0000259" key="6">
    <source>
        <dbReference type="Pfam" id="PF00441"/>
    </source>
</evidence>
<evidence type="ECO:0000256" key="2">
    <source>
        <dbReference type="ARBA" id="ARBA00009347"/>
    </source>
</evidence>
<dbReference type="GO" id="GO:0003995">
    <property type="term" value="F:acyl-CoA dehydrogenase activity"/>
    <property type="evidence" value="ECO:0007669"/>
    <property type="project" value="TreeGrafter"/>
</dbReference>
<dbReference type="SUPFAM" id="SSF56645">
    <property type="entry name" value="Acyl-CoA dehydrogenase NM domain-like"/>
    <property type="match status" value="1"/>
</dbReference>
<organism evidence="8">
    <name type="scientific">freshwater metagenome</name>
    <dbReference type="NCBI Taxonomy" id="449393"/>
    <lineage>
        <taxon>unclassified sequences</taxon>
        <taxon>metagenomes</taxon>
        <taxon>ecological metagenomes</taxon>
    </lineage>
</organism>
<evidence type="ECO:0000256" key="1">
    <source>
        <dbReference type="ARBA" id="ARBA00001974"/>
    </source>
</evidence>
<dbReference type="InterPro" id="IPR036250">
    <property type="entry name" value="AcylCo_DH-like_C"/>
</dbReference>
<dbReference type="EMBL" id="CAEZTS010000001">
    <property type="protein sequence ID" value="CAB4564397.1"/>
    <property type="molecule type" value="Genomic_DNA"/>
</dbReference>
<name>A0A6J6DJQ8_9ZZZZ</name>
<dbReference type="InterPro" id="IPR037069">
    <property type="entry name" value="AcylCoA_DH/ox_N_sf"/>
</dbReference>
<proteinExistence type="inferred from homology"/>
<protein>
    <submittedName>
        <fullName evidence="8">Unannotated protein</fullName>
    </submittedName>
</protein>
<dbReference type="Gene3D" id="1.20.140.10">
    <property type="entry name" value="Butyryl-CoA Dehydrogenase, subunit A, domain 3"/>
    <property type="match status" value="1"/>
</dbReference>
<evidence type="ECO:0000256" key="4">
    <source>
        <dbReference type="ARBA" id="ARBA00022827"/>
    </source>
</evidence>
<dbReference type="PANTHER" id="PTHR43884">
    <property type="entry name" value="ACYL-COA DEHYDROGENASE"/>
    <property type="match status" value="1"/>
</dbReference>
<feature type="domain" description="Acyl-CoA dehydrogenase/oxidase N-terminal" evidence="7">
    <location>
        <begin position="6"/>
        <end position="94"/>
    </location>
</feature>